<dbReference type="PANTHER" id="PTHR43229:SF2">
    <property type="entry name" value="NODULATION PROTEIN J"/>
    <property type="match status" value="1"/>
</dbReference>
<keyword evidence="3 5" id="KW-1133">Transmembrane helix</keyword>
<dbReference type="AlphaFoldDB" id="A0A1M6HFJ4"/>
<proteinExistence type="inferred from homology"/>
<feature type="transmembrane region" description="Helical" evidence="5">
    <location>
        <begin position="63"/>
        <end position="87"/>
    </location>
</feature>
<organism evidence="7 8">
    <name type="scientific">Clostridium amylolyticum</name>
    <dbReference type="NCBI Taxonomy" id="1121298"/>
    <lineage>
        <taxon>Bacteria</taxon>
        <taxon>Bacillati</taxon>
        <taxon>Bacillota</taxon>
        <taxon>Clostridia</taxon>
        <taxon>Eubacteriales</taxon>
        <taxon>Clostridiaceae</taxon>
        <taxon>Clostridium</taxon>
    </lineage>
</organism>
<feature type="transmembrane region" description="Helical" evidence="5">
    <location>
        <begin position="247"/>
        <end position="271"/>
    </location>
</feature>
<protein>
    <recommendedName>
        <fullName evidence="5">Transport permease protein</fullName>
    </recommendedName>
</protein>
<dbReference type="PRINTS" id="PR00164">
    <property type="entry name" value="ABC2TRNSPORT"/>
</dbReference>
<keyword evidence="8" id="KW-1185">Reference proteome</keyword>
<dbReference type="EMBL" id="FQZO01000003">
    <property type="protein sequence ID" value="SHJ20946.1"/>
    <property type="molecule type" value="Genomic_DNA"/>
</dbReference>
<reference evidence="7 8" key="1">
    <citation type="submission" date="2016-11" db="EMBL/GenBank/DDBJ databases">
        <authorList>
            <person name="Jaros S."/>
            <person name="Januszkiewicz K."/>
            <person name="Wedrychowicz H."/>
        </authorList>
    </citation>
    <scope>NUCLEOTIDE SEQUENCE [LARGE SCALE GENOMIC DNA]</scope>
    <source>
        <strain evidence="7 8">DSM 21864</strain>
    </source>
</reference>
<dbReference type="RefSeq" id="WP_073006974.1">
    <property type="nucleotide sequence ID" value="NZ_FQZO01000003.1"/>
</dbReference>
<dbReference type="OrthoDB" id="9788252at2"/>
<feature type="transmembrane region" description="Helical" evidence="5">
    <location>
        <begin position="108"/>
        <end position="134"/>
    </location>
</feature>
<evidence type="ECO:0000256" key="3">
    <source>
        <dbReference type="ARBA" id="ARBA00022989"/>
    </source>
</evidence>
<dbReference type="GO" id="GO:0140359">
    <property type="term" value="F:ABC-type transporter activity"/>
    <property type="evidence" value="ECO:0007669"/>
    <property type="project" value="InterPro"/>
</dbReference>
<keyword evidence="5" id="KW-0813">Transport</keyword>
<comment type="similarity">
    <text evidence="5">Belongs to the ABC-2 integral membrane protein family.</text>
</comment>
<feature type="transmembrane region" description="Helical" evidence="5">
    <location>
        <begin position="180"/>
        <end position="202"/>
    </location>
</feature>
<keyword evidence="5" id="KW-1003">Cell membrane</keyword>
<dbReference type="InterPro" id="IPR051784">
    <property type="entry name" value="Nod_factor_ABC_transporter"/>
</dbReference>
<dbReference type="Proteomes" id="UP000184080">
    <property type="component" value="Unassembled WGS sequence"/>
</dbReference>
<dbReference type="InterPro" id="IPR013525">
    <property type="entry name" value="ABC2_TM"/>
</dbReference>
<feature type="transmembrane region" description="Helical" evidence="5">
    <location>
        <begin position="146"/>
        <end position="168"/>
    </location>
</feature>
<dbReference type="PIRSF" id="PIRSF006648">
    <property type="entry name" value="DrrB"/>
    <property type="match status" value="1"/>
</dbReference>
<dbReference type="InterPro" id="IPR000412">
    <property type="entry name" value="ABC_2_transport"/>
</dbReference>
<keyword evidence="2 5" id="KW-0812">Transmembrane</keyword>
<dbReference type="PANTHER" id="PTHR43229">
    <property type="entry name" value="NODULATION PROTEIN J"/>
    <property type="match status" value="1"/>
</dbReference>
<evidence type="ECO:0000256" key="5">
    <source>
        <dbReference type="RuleBase" id="RU361157"/>
    </source>
</evidence>
<evidence type="ECO:0000256" key="2">
    <source>
        <dbReference type="ARBA" id="ARBA00022692"/>
    </source>
</evidence>
<evidence type="ECO:0000313" key="8">
    <source>
        <dbReference type="Proteomes" id="UP000184080"/>
    </source>
</evidence>
<evidence type="ECO:0000313" key="7">
    <source>
        <dbReference type="EMBL" id="SHJ20946.1"/>
    </source>
</evidence>
<dbReference type="GO" id="GO:0043190">
    <property type="term" value="C:ATP-binding cassette (ABC) transporter complex"/>
    <property type="evidence" value="ECO:0007669"/>
    <property type="project" value="InterPro"/>
</dbReference>
<accession>A0A1M6HFJ4</accession>
<evidence type="ECO:0000259" key="6">
    <source>
        <dbReference type="PROSITE" id="PS51012"/>
    </source>
</evidence>
<dbReference type="Pfam" id="PF01061">
    <property type="entry name" value="ABC2_membrane"/>
    <property type="match status" value="1"/>
</dbReference>
<sequence length="277" mass="30235">MEAILAIWKRDIVKFFRDKAQLIGSLALPFLLLIVFGSGMGGAIKSMMSGANAAGPVKDFNFVQFMFPGIIAMTVFNTAIISALSVVQDREFGYLREMLVSPVPRSSVALGKVLGGSSIAVIQGLLILIFIPLVGVKLNFDMVIKLIPAMFIVAFTVSSLGLFVASFIKTSQGFHVAIQLLIFPMLFLSGALFPLNGLPIWMDFLIKINPMTYAVDMFKKIILEVNTMDPMLRQAMGLNLQIFNHSITMLVEVGIILFIGLIFTSLATASFNKAKAN</sequence>
<dbReference type="STRING" id="1121298.SAMN05444401_2504"/>
<gene>
    <name evidence="7" type="ORF">SAMN05444401_2504</name>
</gene>
<name>A0A1M6HFJ4_9CLOT</name>
<comment type="subcellular location">
    <subcellularLocation>
        <location evidence="5">Cell membrane</location>
        <topology evidence="5">Multi-pass membrane protein</topology>
    </subcellularLocation>
    <subcellularLocation>
        <location evidence="1">Membrane</location>
        <topology evidence="1">Multi-pass membrane protein</topology>
    </subcellularLocation>
</comment>
<feature type="domain" description="ABC transmembrane type-2" evidence="6">
    <location>
        <begin position="20"/>
        <end position="274"/>
    </location>
</feature>
<evidence type="ECO:0000256" key="4">
    <source>
        <dbReference type="ARBA" id="ARBA00023136"/>
    </source>
</evidence>
<evidence type="ECO:0000256" key="1">
    <source>
        <dbReference type="ARBA" id="ARBA00004141"/>
    </source>
</evidence>
<keyword evidence="4 5" id="KW-0472">Membrane</keyword>
<dbReference type="InterPro" id="IPR047817">
    <property type="entry name" value="ABC2_TM_bact-type"/>
</dbReference>
<dbReference type="PROSITE" id="PS51012">
    <property type="entry name" value="ABC_TM2"/>
    <property type="match status" value="1"/>
</dbReference>
<comment type="caution">
    <text evidence="5">Lacks conserved residue(s) required for the propagation of feature annotation.</text>
</comment>